<dbReference type="OrthoDB" id="10444793at2759"/>
<protein>
    <submittedName>
        <fullName evidence="1">Uncharacterized protein</fullName>
    </submittedName>
</protein>
<organism evidence="1 2">
    <name type="scientific">Adineta steineri</name>
    <dbReference type="NCBI Taxonomy" id="433720"/>
    <lineage>
        <taxon>Eukaryota</taxon>
        <taxon>Metazoa</taxon>
        <taxon>Spiralia</taxon>
        <taxon>Gnathifera</taxon>
        <taxon>Rotifera</taxon>
        <taxon>Eurotatoria</taxon>
        <taxon>Bdelloidea</taxon>
        <taxon>Adinetida</taxon>
        <taxon>Adinetidae</taxon>
        <taxon>Adineta</taxon>
    </lineage>
</organism>
<reference evidence="1" key="1">
    <citation type="submission" date="2021-02" db="EMBL/GenBank/DDBJ databases">
        <authorList>
            <person name="Nowell W R."/>
        </authorList>
    </citation>
    <scope>NUCLEOTIDE SEQUENCE</scope>
</reference>
<gene>
    <name evidence="1" type="ORF">VCS650_LOCUS43351</name>
</gene>
<evidence type="ECO:0000313" key="2">
    <source>
        <dbReference type="Proteomes" id="UP000663891"/>
    </source>
</evidence>
<sequence>GNNTYIGPVLATDRANRSLLVARQATGLVPVHARSVTILVTITRFTGAANNGDVDDIGFYLYQ</sequence>
<feature type="non-terminal residue" evidence="1">
    <location>
        <position position="1"/>
    </location>
</feature>
<proteinExistence type="predicted"/>
<comment type="caution">
    <text evidence="1">The sequence shown here is derived from an EMBL/GenBank/DDBJ whole genome shotgun (WGS) entry which is preliminary data.</text>
</comment>
<dbReference type="EMBL" id="CAJNON010003276">
    <property type="protein sequence ID" value="CAF1522719.1"/>
    <property type="molecule type" value="Genomic_DNA"/>
</dbReference>
<accession>A0A815UVR5</accession>
<dbReference type="Proteomes" id="UP000663891">
    <property type="component" value="Unassembled WGS sequence"/>
</dbReference>
<dbReference type="AlphaFoldDB" id="A0A815UVR5"/>
<evidence type="ECO:0000313" key="1">
    <source>
        <dbReference type="EMBL" id="CAF1522719.1"/>
    </source>
</evidence>
<name>A0A815UVR5_9BILA</name>